<dbReference type="EMBL" id="CP022515">
    <property type="protein sequence ID" value="ASO06098.1"/>
    <property type="molecule type" value="Genomic_DNA"/>
</dbReference>
<dbReference type="GO" id="GO:0016787">
    <property type="term" value="F:hydrolase activity"/>
    <property type="evidence" value="ECO:0007669"/>
    <property type="project" value="UniProtKB-KW"/>
</dbReference>
<dbReference type="Proteomes" id="UP000204551">
    <property type="component" value="Chromosome"/>
</dbReference>
<accession>A0A221UY50</accession>
<proteinExistence type="predicted"/>
<organism evidence="1 2">
    <name type="scientific">Arenibacter algicola</name>
    <dbReference type="NCBI Taxonomy" id="616991"/>
    <lineage>
        <taxon>Bacteria</taxon>
        <taxon>Pseudomonadati</taxon>
        <taxon>Bacteroidota</taxon>
        <taxon>Flavobacteriia</taxon>
        <taxon>Flavobacteriales</taxon>
        <taxon>Flavobacteriaceae</taxon>
        <taxon>Arenibacter</taxon>
    </lineage>
</organism>
<keyword evidence="1" id="KW-0378">Hydrolase</keyword>
<dbReference type="eggNOG" id="COG1572">
    <property type="taxonomic scope" value="Bacteria"/>
</dbReference>
<dbReference type="STRING" id="616991.GCA_000733925_00974"/>
<evidence type="ECO:0000313" key="2">
    <source>
        <dbReference type="Proteomes" id="UP000204551"/>
    </source>
</evidence>
<dbReference type="Pfam" id="PF13585">
    <property type="entry name" value="CHU_C"/>
    <property type="match status" value="1"/>
</dbReference>
<gene>
    <name evidence="1" type="ORF">AREALGSMS7_02656</name>
</gene>
<reference evidence="1 2" key="1">
    <citation type="submission" date="2017-07" db="EMBL/GenBank/DDBJ databases">
        <title>Genome Sequence of Arenibacter algicola Strain SMS7 Isolated from a culture of the Diatom Skeletonema marinoi.</title>
        <authorList>
            <person name="Topel M."/>
            <person name="Pinder M.I.M."/>
            <person name="Johansson O.N."/>
            <person name="Kourtchenko O."/>
            <person name="Godhe A."/>
            <person name="Clarke A.K."/>
        </authorList>
    </citation>
    <scope>NUCLEOTIDE SEQUENCE [LARGE SCALE GENOMIC DNA]</scope>
    <source>
        <strain evidence="1 2">SMS7</strain>
    </source>
</reference>
<dbReference type="NCBIfam" id="TIGR04131">
    <property type="entry name" value="Bac_Flav_CTERM"/>
    <property type="match status" value="1"/>
</dbReference>
<protein>
    <submittedName>
        <fullName evidence="1">GTP cyclohydrolase</fullName>
    </submittedName>
</protein>
<dbReference type="KEGG" id="aalg:AREALGSMS7_02656"/>
<dbReference type="AlphaFoldDB" id="A0A221UY50"/>
<dbReference type="RefSeq" id="WP_317045882.1">
    <property type="nucleotide sequence ID" value="NZ_CP022515.1"/>
</dbReference>
<dbReference type="InterPro" id="IPR026341">
    <property type="entry name" value="T9SS_type_B"/>
</dbReference>
<sequence length="495" mass="54372">MRVIIHDLSMYLAPISMRTFTCSICIMLLFVSNIVAQNSPDCRSAIPVCADGQPIMPFVDGSGDIDDFDPDEIRQTGCLEKGSVSSANIENNTSWFVFRAGTGGQVGFDIEALPVSGTTITAEWDFAVYGPYDQTSGQNFCSIIGSGGSEPIRCNYEANNTRFTGIGINPENGDVGAPFLKQSQNTYDEWLDVLPGEIYYIYINNFNTNFNDDAEQFSLTFTGSSVDADQDNALDCTLRDEFLGLDIIACEGDPDITLSAQNSPFGPDIATVVWTVDYEDDGVIDATLPGSGPSNAELVVSSPNSGRYFVELTNSFGNNVGDDILITFFGTPVLQEVIVRDDLSDNNIVEIVVANPDGNYEYAINGGEFQDDPVFNNVPPGVNTVIINDKNGCGTTEPIEFLVVGYPKFFTPNADGIHDRWNVYGISTLIDPVVFIFDRYGKLLKQIDETTIGWDGTFNGRPMPSSDYWFRMDYSRDEDGIIVARSVRTHFTLKR</sequence>
<name>A0A221UY50_9FLAO</name>
<evidence type="ECO:0000313" key="1">
    <source>
        <dbReference type="EMBL" id="ASO06098.1"/>
    </source>
</evidence>